<evidence type="ECO:0000256" key="1">
    <source>
        <dbReference type="SAM" id="MobiDB-lite"/>
    </source>
</evidence>
<protein>
    <submittedName>
        <fullName evidence="3">DUF1707 domain-containing protein</fullName>
    </submittedName>
</protein>
<dbReference type="EMBL" id="CP060131">
    <property type="protein sequence ID" value="QNG55605.1"/>
    <property type="molecule type" value="Genomic_DNA"/>
</dbReference>
<evidence type="ECO:0000313" key="4">
    <source>
        <dbReference type="Proteomes" id="UP000515728"/>
    </source>
</evidence>
<name>A0A7G7MS44_9PSEU</name>
<organism evidence="3 4">
    <name type="scientific">Pseudonocardia petroleophila</name>
    <dbReference type="NCBI Taxonomy" id="37331"/>
    <lineage>
        <taxon>Bacteria</taxon>
        <taxon>Bacillati</taxon>
        <taxon>Actinomycetota</taxon>
        <taxon>Actinomycetes</taxon>
        <taxon>Pseudonocardiales</taxon>
        <taxon>Pseudonocardiaceae</taxon>
        <taxon>Pseudonocardia</taxon>
    </lineage>
</organism>
<feature type="region of interest" description="Disordered" evidence="1">
    <location>
        <begin position="18"/>
        <end position="43"/>
    </location>
</feature>
<dbReference type="Pfam" id="PF08044">
    <property type="entry name" value="DUF1707"/>
    <property type="match status" value="1"/>
</dbReference>
<evidence type="ECO:0000313" key="3">
    <source>
        <dbReference type="EMBL" id="QNG55605.1"/>
    </source>
</evidence>
<accession>A0A7G7MS44</accession>
<dbReference type="Proteomes" id="UP000515728">
    <property type="component" value="Chromosome"/>
</dbReference>
<feature type="domain" description="DUF1707" evidence="2">
    <location>
        <begin position="2"/>
        <end position="39"/>
    </location>
</feature>
<proteinExistence type="predicted"/>
<dbReference type="AlphaFoldDB" id="A0A7G7MS44"/>
<evidence type="ECO:0000259" key="2">
    <source>
        <dbReference type="Pfam" id="PF08044"/>
    </source>
</evidence>
<keyword evidence="4" id="KW-1185">Reference proteome</keyword>
<gene>
    <name evidence="3" type="ORF">H6H00_14580</name>
</gene>
<dbReference type="KEGG" id="ppel:H6H00_14580"/>
<sequence length="43" mass="4822">MERAVAEGRLTLSEFEERTSATLASRTRGDLDDVTTDLPPDLW</sequence>
<reference evidence="3 4" key="1">
    <citation type="submission" date="2020-08" db="EMBL/GenBank/DDBJ databases">
        <authorList>
            <person name="Mo P."/>
        </authorList>
    </citation>
    <scope>NUCLEOTIDE SEQUENCE [LARGE SCALE GENOMIC DNA]</scope>
    <source>
        <strain evidence="3 4">CGMCC 4.1532</strain>
    </source>
</reference>
<dbReference type="RefSeq" id="WP_185722450.1">
    <property type="nucleotide sequence ID" value="NZ_CP060131.1"/>
</dbReference>
<dbReference type="InterPro" id="IPR012551">
    <property type="entry name" value="DUF1707_SHOCT-like"/>
</dbReference>